<keyword evidence="2 6" id="KW-0378">Hydrolase</keyword>
<evidence type="ECO:0000259" key="8">
    <source>
        <dbReference type="PROSITE" id="PS50240"/>
    </source>
</evidence>
<dbReference type="FunFam" id="2.40.10.10:FF:000003">
    <property type="entry name" value="Transmembrane serine protease 3"/>
    <property type="match status" value="1"/>
</dbReference>
<name>A0ABD1K8X9_9TELE</name>
<dbReference type="Gene3D" id="3.10.250.10">
    <property type="entry name" value="SRCR-like domain"/>
    <property type="match status" value="1"/>
</dbReference>
<feature type="transmembrane region" description="Helical" evidence="7">
    <location>
        <begin position="57"/>
        <end position="76"/>
    </location>
</feature>
<comment type="caution">
    <text evidence="9">The sequence shown here is derived from an EMBL/GenBank/DDBJ whole genome shotgun (WGS) entry which is preliminary data.</text>
</comment>
<proteinExistence type="predicted"/>
<keyword evidence="7" id="KW-1133">Transmembrane helix</keyword>
<keyword evidence="1 6" id="KW-0645">Protease</keyword>
<reference evidence="9 10" key="1">
    <citation type="submission" date="2024-09" db="EMBL/GenBank/DDBJ databases">
        <title>A chromosome-level genome assembly of Gray's grenadier anchovy, Coilia grayii.</title>
        <authorList>
            <person name="Fu Z."/>
        </authorList>
    </citation>
    <scope>NUCLEOTIDE SEQUENCE [LARGE SCALE GENOMIC DNA]</scope>
    <source>
        <strain evidence="9">G4</strain>
        <tissue evidence="9">Muscle</tissue>
    </source>
</reference>
<keyword evidence="10" id="KW-1185">Reference proteome</keyword>
<dbReference type="SMART" id="SM00020">
    <property type="entry name" value="Tryp_SPc"/>
    <property type="match status" value="1"/>
</dbReference>
<keyword evidence="7" id="KW-0812">Transmembrane</keyword>
<dbReference type="SUPFAM" id="SSF57424">
    <property type="entry name" value="LDL receptor-like module"/>
    <property type="match status" value="1"/>
</dbReference>
<dbReference type="InterPro" id="IPR001314">
    <property type="entry name" value="Peptidase_S1A"/>
</dbReference>
<dbReference type="GO" id="GO:0006508">
    <property type="term" value="P:proteolysis"/>
    <property type="evidence" value="ECO:0007669"/>
    <property type="project" value="UniProtKB-KW"/>
</dbReference>
<evidence type="ECO:0000313" key="10">
    <source>
        <dbReference type="Proteomes" id="UP001591681"/>
    </source>
</evidence>
<keyword evidence="4" id="KW-1015">Disulfide bond</keyword>
<evidence type="ECO:0000256" key="3">
    <source>
        <dbReference type="ARBA" id="ARBA00022825"/>
    </source>
</evidence>
<dbReference type="AlphaFoldDB" id="A0ABD1K8X9"/>
<keyword evidence="7" id="KW-0472">Membrane</keyword>
<dbReference type="Gene3D" id="2.40.10.10">
    <property type="entry name" value="Trypsin-like serine proteases"/>
    <property type="match status" value="2"/>
</dbReference>
<dbReference type="InterPro" id="IPR018114">
    <property type="entry name" value="TRYPSIN_HIS"/>
</dbReference>
<dbReference type="CDD" id="cd00190">
    <property type="entry name" value="Tryp_SPc"/>
    <property type="match status" value="1"/>
</dbReference>
<evidence type="ECO:0000256" key="2">
    <source>
        <dbReference type="ARBA" id="ARBA00022801"/>
    </source>
</evidence>
<evidence type="ECO:0000256" key="6">
    <source>
        <dbReference type="RuleBase" id="RU363034"/>
    </source>
</evidence>
<evidence type="ECO:0000256" key="7">
    <source>
        <dbReference type="SAM" id="Phobius"/>
    </source>
</evidence>
<dbReference type="Proteomes" id="UP001591681">
    <property type="component" value="Unassembled WGS sequence"/>
</dbReference>
<dbReference type="Pfam" id="PF00089">
    <property type="entry name" value="Trypsin"/>
    <property type="match status" value="1"/>
</dbReference>
<dbReference type="InterPro" id="IPR001190">
    <property type="entry name" value="SRCR"/>
</dbReference>
<dbReference type="PRINTS" id="PR00722">
    <property type="entry name" value="CHYMOTRYPSIN"/>
</dbReference>
<dbReference type="EMBL" id="JBHFQA010000007">
    <property type="protein sequence ID" value="KAL2095600.1"/>
    <property type="molecule type" value="Genomic_DNA"/>
</dbReference>
<dbReference type="PROSITE" id="PS00134">
    <property type="entry name" value="TRYPSIN_HIS"/>
    <property type="match status" value="1"/>
</dbReference>
<dbReference type="SUPFAM" id="SSF50494">
    <property type="entry name" value="Trypsin-like serine proteases"/>
    <property type="match status" value="1"/>
</dbReference>
<dbReference type="PROSITE" id="PS50240">
    <property type="entry name" value="TRYPSIN_DOM"/>
    <property type="match status" value="1"/>
</dbReference>
<dbReference type="SUPFAM" id="SSF56487">
    <property type="entry name" value="SRCR-like"/>
    <property type="match status" value="1"/>
</dbReference>
<dbReference type="GO" id="GO:0008236">
    <property type="term" value="F:serine-type peptidase activity"/>
    <property type="evidence" value="ECO:0007669"/>
    <property type="project" value="UniProtKB-KW"/>
</dbReference>
<dbReference type="PROSITE" id="PS00135">
    <property type="entry name" value="TRYPSIN_SER"/>
    <property type="match status" value="1"/>
</dbReference>
<organism evidence="9 10">
    <name type="scientific">Coilia grayii</name>
    <name type="common">Gray's grenadier anchovy</name>
    <dbReference type="NCBI Taxonomy" id="363190"/>
    <lineage>
        <taxon>Eukaryota</taxon>
        <taxon>Metazoa</taxon>
        <taxon>Chordata</taxon>
        <taxon>Craniata</taxon>
        <taxon>Vertebrata</taxon>
        <taxon>Euteleostomi</taxon>
        <taxon>Actinopterygii</taxon>
        <taxon>Neopterygii</taxon>
        <taxon>Teleostei</taxon>
        <taxon>Clupei</taxon>
        <taxon>Clupeiformes</taxon>
        <taxon>Clupeoidei</taxon>
        <taxon>Engraulidae</taxon>
        <taxon>Coilinae</taxon>
        <taxon>Coilia</taxon>
    </lineage>
</organism>
<dbReference type="InterPro" id="IPR036055">
    <property type="entry name" value="LDL_receptor-like_sf"/>
</dbReference>
<feature type="domain" description="Peptidase S1" evidence="8">
    <location>
        <begin position="228"/>
        <end position="464"/>
    </location>
</feature>
<dbReference type="PANTHER" id="PTHR24252">
    <property type="entry name" value="ACROSIN-RELATED"/>
    <property type="match status" value="1"/>
</dbReference>
<dbReference type="InterPro" id="IPR043504">
    <property type="entry name" value="Peptidase_S1_PA_chymotrypsin"/>
</dbReference>
<evidence type="ECO:0000256" key="5">
    <source>
        <dbReference type="ARBA" id="ARBA00023180"/>
    </source>
</evidence>
<evidence type="ECO:0000256" key="4">
    <source>
        <dbReference type="ARBA" id="ARBA00023157"/>
    </source>
</evidence>
<dbReference type="InterPro" id="IPR036772">
    <property type="entry name" value="SRCR-like_dom_sf"/>
</dbReference>
<keyword evidence="5" id="KW-0325">Glycoprotein</keyword>
<dbReference type="InterPro" id="IPR009003">
    <property type="entry name" value="Peptidase_S1_PA"/>
</dbReference>
<evidence type="ECO:0000313" key="9">
    <source>
        <dbReference type="EMBL" id="KAL2095600.1"/>
    </source>
</evidence>
<evidence type="ECO:0000256" key="1">
    <source>
        <dbReference type="ARBA" id="ARBA00022670"/>
    </source>
</evidence>
<dbReference type="InterPro" id="IPR001254">
    <property type="entry name" value="Trypsin_dom"/>
</dbReference>
<dbReference type="InterPro" id="IPR033116">
    <property type="entry name" value="TRYPSIN_SER"/>
</dbReference>
<keyword evidence="3 6" id="KW-0720">Serine protease</keyword>
<accession>A0ABD1K8X9</accession>
<dbReference type="Pfam" id="PF15494">
    <property type="entry name" value="SRCR_2"/>
    <property type="match status" value="1"/>
</dbReference>
<sequence length="481" mass="51743">MYGNGLGVPPYPQPRYIPQHAPVVATTVTQPHLPPSKGRQRQCCGGTRQCYGGSGGAVVLLALLAVAIWLGVHYGMRLATEVLIQGQGSKGGSEPPTGTATPDTCSNTTVLCDAHRDCQQGSDETNCVRFGSDGSLRVRTFLDGRFLPMCYQGWDKSFADQTCAQLGFRRSYQVSPLRVQQSSAVILTTKDYSRLLQGMVSVSSSCPNKEVVSLQCVKCGRQQSTSRIIGGSVAKVGQWPWQASLHFLGSHVCGGTLISPDFVVTAAHCFPSTNPSSREARNWRVYGGVVSQRNLPAPVTVRQIILHEAYSQLTNDHDIALLKLSAPVAFNTAIQPACLPAWDQSFSQGDRCWTSGFGTTEEGAAKSSPDLMEVTVDIIDPRVCNSSRVYSGQVSKNMICAGDLDGGRDSCQGDSGGPLVCQMKDQRWYLAGVTSWGAGCGRRDKPGVYSSVTSLLPWIYSKMQVGKAFPVNEEALILCLS</sequence>
<protein>
    <recommendedName>
        <fullName evidence="8">Peptidase S1 domain-containing protein</fullName>
    </recommendedName>
</protein>
<dbReference type="PANTHER" id="PTHR24252:SF27">
    <property type="entry name" value="TRANSMEMBRANE PROTEASE SERINE 3-LIKE"/>
    <property type="match status" value="1"/>
</dbReference>
<gene>
    <name evidence="9" type="ORF">ACEWY4_007748</name>
</gene>